<sequence>MVNDYNEQENDQDPWVVDGVNASEIFIFATFRRQSIKGATMQADTDRQHIASTKLSARQSLLQPTGSKTERGCPRHSDLEPDEYGWIAMDNGLQNSHFHIHATFYHIHSDITVDRHPFDEEAWSFPLYA</sequence>
<accession>A0A1X2GA13</accession>
<proteinExistence type="predicted"/>
<protein>
    <submittedName>
        <fullName evidence="1">Uncharacterized protein</fullName>
    </submittedName>
</protein>
<evidence type="ECO:0000313" key="1">
    <source>
        <dbReference type="EMBL" id="ORX48857.1"/>
    </source>
</evidence>
<dbReference type="OrthoDB" id="10575132at2759"/>
<gene>
    <name evidence="1" type="ORF">DM01DRAFT_1409750</name>
</gene>
<keyword evidence="2" id="KW-1185">Reference proteome</keyword>
<dbReference type="Proteomes" id="UP000242146">
    <property type="component" value="Unassembled WGS sequence"/>
</dbReference>
<reference evidence="1 2" key="1">
    <citation type="submission" date="2016-07" db="EMBL/GenBank/DDBJ databases">
        <title>Pervasive Adenine N6-methylation of Active Genes in Fungi.</title>
        <authorList>
            <consortium name="DOE Joint Genome Institute"/>
            <person name="Mondo S.J."/>
            <person name="Dannebaum R.O."/>
            <person name="Kuo R.C."/>
            <person name="Labutti K."/>
            <person name="Haridas S."/>
            <person name="Kuo A."/>
            <person name="Salamov A."/>
            <person name="Ahrendt S.R."/>
            <person name="Lipzen A."/>
            <person name="Sullivan W."/>
            <person name="Andreopoulos W.B."/>
            <person name="Clum A."/>
            <person name="Lindquist E."/>
            <person name="Daum C."/>
            <person name="Ramamoorthy G.K."/>
            <person name="Gryganskyi A."/>
            <person name="Culley D."/>
            <person name="Magnuson J.K."/>
            <person name="James T.Y."/>
            <person name="O'Malley M.A."/>
            <person name="Stajich J.E."/>
            <person name="Spatafora J.W."/>
            <person name="Visel A."/>
            <person name="Grigoriev I.V."/>
        </authorList>
    </citation>
    <scope>NUCLEOTIDE SEQUENCE [LARGE SCALE GENOMIC DNA]</scope>
    <source>
        <strain evidence="1 2">NRRL 3301</strain>
    </source>
</reference>
<evidence type="ECO:0000313" key="2">
    <source>
        <dbReference type="Proteomes" id="UP000242146"/>
    </source>
</evidence>
<comment type="caution">
    <text evidence="1">The sequence shown here is derived from an EMBL/GenBank/DDBJ whole genome shotgun (WGS) entry which is preliminary data.</text>
</comment>
<organism evidence="1 2">
    <name type="scientific">Hesseltinella vesiculosa</name>
    <dbReference type="NCBI Taxonomy" id="101127"/>
    <lineage>
        <taxon>Eukaryota</taxon>
        <taxon>Fungi</taxon>
        <taxon>Fungi incertae sedis</taxon>
        <taxon>Mucoromycota</taxon>
        <taxon>Mucoromycotina</taxon>
        <taxon>Mucoromycetes</taxon>
        <taxon>Mucorales</taxon>
        <taxon>Cunninghamellaceae</taxon>
        <taxon>Hesseltinella</taxon>
    </lineage>
</organism>
<dbReference type="EMBL" id="MCGT01000028">
    <property type="protein sequence ID" value="ORX48857.1"/>
    <property type="molecule type" value="Genomic_DNA"/>
</dbReference>
<name>A0A1X2GA13_9FUNG</name>
<dbReference type="AlphaFoldDB" id="A0A1X2GA13"/>